<name>A0ABY5BR16_9LACO</name>
<dbReference type="InterPro" id="IPR010982">
    <property type="entry name" value="Lambda_DNA-bd_dom_sf"/>
</dbReference>
<dbReference type="RefSeq" id="WP_252796612.1">
    <property type="nucleotide sequence ID" value="NZ_CP097118.1"/>
</dbReference>
<dbReference type="EMBL" id="CP097118">
    <property type="protein sequence ID" value="USS87314.1"/>
    <property type="molecule type" value="Genomic_DNA"/>
</dbReference>
<dbReference type="Gene3D" id="1.10.260.40">
    <property type="entry name" value="lambda repressor-like DNA-binding domains"/>
    <property type="match status" value="1"/>
</dbReference>
<protein>
    <submittedName>
        <fullName evidence="2">Helix-turn-helix domain-containing protein</fullName>
    </submittedName>
</protein>
<evidence type="ECO:0000313" key="2">
    <source>
        <dbReference type="EMBL" id="USS87314.1"/>
    </source>
</evidence>
<dbReference type="Proteomes" id="UP001057025">
    <property type="component" value="Chromosome"/>
</dbReference>
<feature type="domain" description="HTH cro/C1-type" evidence="1">
    <location>
        <begin position="12"/>
        <end position="66"/>
    </location>
</feature>
<proteinExistence type="predicted"/>
<sequence>MLSLRLKDAEAVRREISLRGDSINSFARKINSNPGYIGKVLDGKRDPYPPLAKKIADGLGMDIRDLFFVVDGRKRETKRK</sequence>
<dbReference type="InterPro" id="IPR001387">
    <property type="entry name" value="Cro/C1-type_HTH"/>
</dbReference>
<dbReference type="SUPFAM" id="SSF47413">
    <property type="entry name" value="lambda repressor-like DNA-binding domains"/>
    <property type="match status" value="1"/>
</dbReference>
<accession>A0ABY5BR16</accession>
<reference evidence="2" key="1">
    <citation type="submission" date="2022-05" db="EMBL/GenBank/DDBJ databases">
        <authorList>
            <person name="Oliphant S.A."/>
            <person name="Watson-Haigh N.S."/>
            <person name="Sumby K.M."/>
            <person name="Gardner J.M."/>
            <person name="Jiranek V."/>
        </authorList>
    </citation>
    <scope>NUCLEOTIDE SEQUENCE</scope>
    <source>
        <strain evidence="2">KI11_C11</strain>
    </source>
</reference>
<evidence type="ECO:0000313" key="3">
    <source>
        <dbReference type="Proteomes" id="UP001057025"/>
    </source>
</evidence>
<organism evidence="2 3">
    <name type="scientific">Fructilactobacillus hinvesii</name>
    <dbReference type="NCBI Taxonomy" id="2940300"/>
    <lineage>
        <taxon>Bacteria</taxon>
        <taxon>Bacillati</taxon>
        <taxon>Bacillota</taxon>
        <taxon>Bacilli</taxon>
        <taxon>Lactobacillales</taxon>
        <taxon>Lactobacillaceae</taxon>
        <taxon>Fructilactobacillus</taxon>
    </lineage>
</organism>
<keyword evidence="3" id="KW-1185">Reference proteome</keyword>
<evidence type="ECO:0000259" key="1">
    <source>
        <dbReference type="PROSITE" id="PS50943"/>
    </source>
</evidence>
<dbReference type="CDD" id="cd00093">
    <property type="entry name" value="HTH_XRE"/>
    <property type="match status" value="1"/>
</dbReference>
<dbReference type="PROSITE" id="PS50943">
    <property type="entry name" value="HTH_CROC1"/>
    <property type="match status" value="1"/>
</dbReference>
<gene>
    <name evidence="2" type="ORF">M3M39_04115</name>
</gene>